<reference evidence="1 2" key="1">
    <citation type="submission" date="2019-12" db="EMBL/GenBank/DDBJ databases">
        <authorList>
            <person name="Lee S.D."/>
        </authorList>
    </citation>
    <scope>NUCLEOTIDE SEQUENCE [LARGE SCALE GENOMIC DNA]</scope>
    <source>
        <strain evidence="1 2">SAP-6</strain>
    </source>
</reference>
<sequence>MTLDEIWGLKFLGKPYQDECILWAEEKVIAGCGEQNILILASLGMDASPDGTEVEYFFGQALSEQGESQPDRDAGLKNYSLCLCHQIVNQQRDPESTAKLLADINRHESYNTSIYSLWNLVVEDLTLLYCGHSAYENSELTLENKDRFIDKLARHFIVLQNNNVPSDFLLLSVCKSCHKLVRTQYRALPGENPLHELLIKVGLKQPRHATVCMSCGSLLLTHLYSNEQRENALGMLGK</sequence>
<dbReference type="RefSeq" id="WP_162366486.1">
    <property type="nucleotide sequence ID" value="NZ_WUBS01000009.1"/>
</dbReference>
<accession>A0A845SL98</accession>
<comment type="caution">
    <text evidence="1">The sequence shown here is derived from an EMBL/GenBank/DDBJ whole genome shotgun (WGS) entry which is preliminary data.</text>
</comment>
<dbReference type="Proteomes" id="UP000461443">
    <property type="component" value="Unassembled WGS sequence"/>
</dbReference>
<organism evidence="1 2">
    <name type="scientific">Acerihabitans arboris</name>
    <dbReference type="NCBI Taxonomy" id="2691583"/>
    <lineage>
        <taxon>Bacteria</taxon>
        <taxon>Pseudomonadati</taxon>
        <taxon>Pseudomonadota</taxon>
        <taxon>Gammaproteobacteria</taxon>
        <taxon>Enterobacterales</taxon>
        <taxon>Pectobacteriaceae</taxon>
        <taxon>Acerihabitans</taxon>
    </lineage>
</organism>
<gene>
    <name evidence="1" type="ORF">GRH90_13535</name>
</gene>
<proteinExistence type="predicted"/>
<reference evidence="1 2" key="2">
    <citation type="submission" date="2020-02" db="EMBL/GenBank/DDBJ databases">
        <title>The new genus of Enterobacteriales.</title>
        <authorList>
            <person name="Kim I.S."/>
        </authorList>
    </citation>
    <scope>NUCLEOTIDE SEQUENCE [LARGE SCALE GENOMIC DNA]</scope>
    <source>
        <strain evidence="1 2">SAP-6</strain>
    </source>
</reference>
<evidence type="ECO:0000313" key="1">
    <source>
        <dbReference type="EMBL" id="NDL63766.1"/>
    </source>
</evidence>
<name>A0A845SL98_9GAMM</name>
<protein>
    <submittedName>
        <fullName evidence="1">Uncharacterized protein</fullName>
    </submittedName>
</protein>
<evidence type="ECO:0000313" key="2">
    <source>
        <dbReference type="Proteomes" id="UP000461443"/>
    </source>
</evidence>
<keyword evidence="2" id="KW-1185">Reference proteome</keyword>
<dbReference type="EMBL" id="WUBS01000009">
    <property type="protein sequence ID" value="NDL63766.1"/>
    <property type="molecule type" value="Genomic_DNA"/>
</dbReference>
<dbReference type="AlphaFoldDB" id="A0A845SL98"/>